<reference evidence="1" key="1">
    <citation type="submission" date="2018-05" db="EMBL/GenBank/DDBJ databases">
        <authorList>
            <person name="Lanie J.A."/>
            <person name="Ng W.-L."/>
            <person name="Kazmierczak K.M."/>
            <person name="Andrzejewski T.M."/>
            <person name="Davidsen T.M."/>
            <person name="Wayne K.J."/>
            <person name="Tettelin H."/>
            <person name="Glass J.I."/>
            <person name="Rusch D."/>
            <person name="Podicherti R."/>
            <person name="Tsui H.-C.T."/>
            <person name="Winkler M.E."/>
        </authorList>
    </citation>
    <scope>NUCLEOTIDE SEQUENCE</scope>
</reference>
<organism evidence="1">
    <name type="scientific">marine metagenome</name>
    <dbReference type="NCBI Taxonomy" id="408172"/>
    <lineage>
        <taxon>unclassified sequences</taxon>
        <taxon>metagenomes</taxon>
        <taxon>ecological metagenomes</taxon>
    </lineage>
</organism>
<gene>
    <name evidence="1" type="ORF">METZ01_LOCUS402654</name>
</gene>
<name>A0A382VTU6_9ZZZZ</name>
<dbReference type="AlphaFoldDB" id="A0A382VTU6"/>
<accession>A0A382VTU6</accession>
<feature type="non-terminal residue" evidence="1">
    <location>
        <position position="1"/>
    </location>
</feature>
<protein>
    <submittedName>
        <fullName evidence="1">Uncharacterized protein</fullName>
    </submittedName>
</protein>
<sequence>VPDDVGLRKVDLATELHILGYYEHRRGANRATG</sequence>
<evidence type="ECO:0000313" key="1">
    <source>
        <dbReference type="EMBL" id="SVD49800.1"/>
    </source>
</evidence>
<proteinExistence type="predicted"/>
<dbReference type="EMBL" id="UINC01154485">
    <property type="protein sequence ID" value="SVD49800.1"/>
    <property type="molecule type" value="Genomic_DNA"/>
</dbReference>